<proteinExistence type="inferred from homology"/>
<evidence type="ECO:0000259" key="9">
    <source>
        <dbReference type="Pfam" id="PF07732"/>
    </source>
</evidence>
<evidence type="ECO:0000313" key="10">
    <source>
        <dbReference type="EMBL" id="KAH7363513.1"/>
    </source>
</evidence>
<comment type="similarity">
    <text evidence="1">Belongs to the multicopper oxidase family.</text>
</comment>
<evidence type="ECO:0000256" key="5">
    <source>
        <dbReference type="ARBA" id="ARBA00023008"/>
    </source>
</evidence>
<dbReference type="EMBL" id="JAGPXD010000003">
    <property type="protein sequence ID" value="KAH7363513.1"/>
    <property type="molecule type" value="Genomic_DNA"/>
</dbReference>
<dbReference type="Pfam" id="PF00394">
    <property type="entry name" value="Cu-oxidase"/>
    <property type="match status" value="1"/>
</dbReference>
<sequence>MPPCRPNTQSFYQTNWATAIQYPLGETVSATSTTEIFLTPVWCESTNGRFNEQFLPLMDSSLLTVNGQFPGPLIEANWGDTVEIIVHNNITEPEEGTAVHWHGIHQKHTGLMDGVSGITQCPIVPGGTFTYRWKASTYGTSWYHGHHALQYGGGLWGPLVIYGPSHVDFDIDLGPMTLSDYYHMPYEEIAMDAISTSTNLTIFAPASDNQLMNGMNSFNCSLAPANSTCSDDMPKASLRFESGKTHKIRLINTSVEAMQIFSIDRHKLIVVTTDFVPVQPYEAEYVILGAGMRADVLVKADANPAESYYMRMSTQCAVTKVNETFGTIYYDSTPTTVVPATATLPVIPNFSSTCGDPDLLKKKPYFEKTVSSPDMTLIYNVNFTQNASGNHNWIMNNVTFQADWSRPLYLEAILAEADGLYNGSMVYPENPARADTELFRRYGHLVVQFDADNPGVWSFHCHVAWHASVGLYINFVVKPKELRGTKIPDDVRETCRVWEEYRQLNGQNALPFDSGL</sequence>
<evidence type="ECO:0000256" key="3">
    <source>
        <dbReference type="ARBA" id="ARBA00022729"/>
    </source>
</evidence>
<feature type="domain" description="Plastocyanin-like" evidence="8">
    <location>
        <begin position="428"/>
        <end position="480"/>
    </location>
</feature>
<dbReference type="PANTHER" id="PTHR11709">
    <property type="entry name" value="MULTI-COPPER OXIDASE"/>
    <property type="match status" value="1"/>
</dbReference>
<dbReference type="Pfam" id="PF07731">
    <property type="entry name" value="Cu-oxidase_2"/>
    <property type="match status" value="1"/>
</dbReference>
<evidence type="ECO:0000313" key="11">
    <source>
        <dbReference type="Proteomes" id="UP000813385"/>
    </source>
</evidence>
<dbReference type="PANTHER" id="PTHR11709:SF145">
    <property type="entry name" value="LCC1"/>
    <property type="match status" value="1"/>
</dbReference>
<reference evidence="10" key="1">
    <citation type="journal article" date="2021" name="Nat. Commun.">
        <title>Genetic determinants of endophytism in the Arabidopsis root mycobiome.</title>
        <authorList>
            <person name="Mesny F."/>
            <person name="Miyauchi S."/>
            <person name="Thiergart T."/>
            <person name="Pickel B."/>
            <person name="Atanasova L."/>
            <person name="Karlsson M."/>
            <person name="Huettel B."/>
            <person name="Barry K.W."/>
            <person name="Haridas S."/>
            <person name="Chen C."/>
            <person name="Bauer D."/>
            <person name="Andreopoulos W."/>
            <person name="Pangilinan J."/>
            <person name="LaButti K."/>
            <person name="Riley R."/>
            <person name="Lipzen A."/>
            <person name="Clum A."/>
            <person name="Drula E."/>
            <person name="Henrissat B."/>
            <person name="Kohler A."/>
            <person name="Grigoriev I.V."/>
            <person name="Martin F.M."/>
            <person name="Hacquard S."/>
        </authorList>
    </citation>
    <scope>NUCLEOTIDE SEQUENCE</scope>
    <source>
        <strain evidence="10">MPI-CAGE-AT-0016</strain>
    </source>
</reference>
<dbReference type="PROSITE" id="PS00080">
    <property type="entry name" value="MULTICOPPER_OXIDASE2"/>
    <property type="match status" value="1"/>
</dbReference>
<dbReference type="GO" id="GO:0016491">
    <property type="term" value="F:oxidoreductase activity"/>
    <property type="evidence" value="ECO:0007669"/>
    <property type="project" value="UniProtKB-KW"/>
</dbReference>
<keyword evidence="11" id="KW-1185">Reference proteome</keyword>
<keyword evidence="6" id="KW-0325">Glycoprotein</keyword>
<dbReference type="InterPro" id="IPR045087">
    <property type="entry name" value="Cu-oxidase_fam"/>
</dbReference>
<feature type="domain" description="Plastocyanin-like" evidence="7">
    <location>
        <begin position="175"/>
        <end position="324"/>
    </location>
</feature>
<evidence type="ECO:0000256" key="4">
    <source>
        <dbReference type="ARBA" id="ARBA00023002"/>
    </source>
</evidence>
<keyword evidence="2" id="KW-0479">Metal-binding</keyword>
<dbReference type="PROSITE" id="PS00079">
    <property type="entry name" value="MULTICOPPER_OXIDASE1"/>
    <property type="match status" value="1"/>
</dbReference>
<keyword evidence="4" id="KW-0560">Oxidoreductase</keyword>
<protein>
    <submittedName>
        <fullName evidence="10">Multicopper oxidase</fullName>
    </submittedName>
</protein>
<name>A0A8K0TGF1_9PEZI</name>
<dbReference type="InterPro" id="IPR001117">
    <property type="entry name" value="Cu-oxidase_2nd"/>
</dbReference>
<dbReference type="InterPro" id="IPR008972">
    <property type="entry name" value="Cupredoxin"/>
</dbReference>
<evidence type="ECO:0000256" key="1">
    <source>
        <dbReference type="ARBA" id="ARBA00010609"/>
    </source>
</evidence>
<keyword evidence="5" id="KW-0186">Copper</keyword>
<dbReference type="InterPro" id="IPR011707">
    <property type="entry name" value="Cu-oxidase-like_N"/>
</dbReference>
<evidence type="ECO:0000259" key="8">
    <source>
        <dbReference type="Pfam" id="PF07731"/>
    </source>
</evidence>
<dbReference type="SUPFAM" id="SSF49503">
    <property type="entry name" value="Cupredoxins"/>
    <property type="match status" value="3"/>
</dbReference>
<feature type="domain" description="Plastocyanin-like" evidence="9">
    <location>
        <begin position="59"/>
        <end position="164"/>
    </location>
</feature>
<organism evidence="10 11">
    <name type="scientific">Plectosphaerella cucumerina</name>
    <dbReference type="NCBI Taxonomy" id="40658"/>
    <lineage>
        <taxon>Eukaryota</taxon>
        <taxon>Fungi</taxon>
        <taxon>Dikarya</taxon>
        <taxon>Ascomycota</taxon>
        <taxon>Pezizomycotina</taxon>
        <taxon>Sordariomycetes</taxon>
        <taxon>Hypocreomycetidae</taxon>
        <taxon>Glomerellales</taxon>
        <taxon>Plectosphaerellaceae</taxon>
        <taxon>Plectosphaerella</taxon>
    </lineage>
</organism>
<dbReference type="Proteomes" id="UP000813385">
    <property type="component" value="Unassembled WGS sequence"/>
</dbReference>
<keyword evidence="3" id="KW-0732">Signal</keyword>
<dbReference type="InterPro" id="IPR002355">
    <property type="entry name" value="Cu_oxidase_Cu_BS"/>
</dbReference>
<dbReference type="InterPro" id="IPR033138">
    <property type="entry name" value="Cu_oxidase_CS"/>
</dbReference>
<dbReference type="Pfam" id="PF07732">
    <property type="entry name" value="Cu-oxidase_3"/>
    <property type="match status" value="1"/>
</dbReference>
<evidence type="ECO:0000256" key="6">
    <source>
        <dbReference type="ARBA" id="ARBA00023180"/>
    </source>
</evidence>
<comment type="caution">
    <text evidence="10">The sequence shown here is derived from an EMBL/GenBank/DDBJ whole genome shotgun (WGS) entry which is preliminary data.</text>
</comment>
<dbReference type="OrthoDB" id="2121828at2759"/>
<dbReference type="Gene3D" id="2.60.40.420">
    <property type="entry name" value="Cupredoxins - blue copper proteins"/>
    <property type="match status" value="3"/>
</dbReference>
<evidence type="ECO:0000256" key="2">
    <source>
        <dbReference type="ARBA" id="ARBA00022723"/>
    </source>
</evidence>
<dbReference type="InterPro" id="IPR011706">
    <property type="entry name" value="Cu-oxidase_C"/>
</dbReference>
<gene>
    <name evidence="10" type="ORF">B0T11DRAFT_225288</name>
</gene>
<dbReference type="GO" id="GO:0005507">
    <property type="term" value="F:copper ion binding"/>
    <property type="evidence" value="ECO:0007669"/>
    <property type="project" value="InterPro"/>
</dbReference>
<accession>A0A8K0TGF1</accession>
<dbReference type="AlphaFoldDB" id="A0A8K0TGF1"/>
<evidence type="ECO:0000259" key="7">
    <source>
        <dbReference type="Pfam" id="PF00394"/>
    </source>
</evidence>